<dbReference type="EMBL" id="JNBS01001913">
    <property type="protein sequence ID" value="OQR97425.1"/>
    <property type="molecule type" value="Genomic_DNA"/>
</dbReference>
<gene>
    <name evidence="1" type="ORF">THRCLA_21937</name>
</gene>
<accession>A0A1V9ZHF7</accession>
<sequence>SFIAIRDEGTSKTRHLFGSFKVFVQIPKITVLHPAPPQCQLPELQFYGGSFICGHDRPLLFVQESFAFNDVCSIQLPLAYNWKPMNSLFAVAVGNISTSNELFQPSDFLCHENVKSTLAAAKLYLQHSSHCHHCLSTF</sequence>
<evidence type="ECO:0000313" key="1">
    <source>
        <dbReference type="EMBL" id="OQR97425.1"/>
    </source>
</evidence>
<feature type="non-terminal residue" evidence="1">
    <location>
        <position position="138"/>
    </location>
</feature>
<reference evidence="1 2" key="1">
    <citation type="journal article" date="2014" name="Genome Biol. Evol.">
        <title>The secreted proteins of Achlya hypogyna and Thraustotheca clavata identify the ancestral oomycete secretome and reveal gene acquisitions by horizontal gene transfer.</title>
        <authorList>
            <person name="Misner I."/>
            <person name="Blouin N."/>
            <person name="Leonard G."/>
            <person name="Richards T.A."/>
            <person name="Lane C.E."/>
        </authorList>
    </citation>
    <scope>NUCLEOTIDE SEQUENCE [LARGE SCALE GENOMIC DNA]</scope>
    <source>
        <strain evidence="1 2">ATCC 34112</strain>
    </source>
</reference>
<keyword evidence="2" id="KW-1185">Reference proteome</keyword>
<proteinExistence type="predicted"/>
<feature type="non-terminal residue" evidence="1">
    <location>
        <position position="1"/>
    </location>
</feature>
<name>A0A1V9ZHF7_9STRA</name>
<dbReference type="Proteomes" id="UP000243217">
    <property type="component" value="Unassembled WGS sequence"/>
</dbReference>
<organism evidence="1 2">
    <name type="scientific">Thraustotheca clavata</name>
    <dbReference type="NCBI Taxonomy" id="74557"/>
    <lineage>
        <taxon>Eukaryota</taxon>
        <taxon>Sar</taxon>
        <taxon>Stramenopiles</taxon>
        <taxon>Oomycota</taxon>
        <taxon>Saprolegniomycetes</taxon>
        <taxon>Saprolegniales</taxon>
        <taxon>Achlyaceae</taxon>
        <taxon>Thraustotheca</taxon>
    </lineage>
</organism>
<dbReference type="AlphaFoldDB" id="A0A1V9ZHF7"/>
<comment type="caution">
    <text evidence="1">The sequence shown here is derived from an EMBL/GenBank/DDBJ whole genome shotgun (WGS) entry which is preliminary data.</text>
</comment>
<evidence type="ECO:0000313" key="2">
    <source>
        <dbReference type="Proteomes" id="UP000243217"/>
    </source>
</evidence>
<protein>
    <submittedName>
        <fullName evidence="1">Uncharacterized protein</fullName>
    </submittedName>
</protein>